<sequence>MEKKSIDIIKEIFREEDAESKHTSFYEFGGWRQSRRKREYVEIARDLVKKRGV</sequence>
<dbReference type="AlphaFoldDB" id="A0A7C1B9P4"/>
<dbReference type="Proteomes" id="UP000885863">
    <property type="component" value="Unassembled WGS sequence"/>
</dbReference>
<dbReference type="InterPro" id="IPR003183">
    <property type="entry name" value="Me_CoM_Rdtase_asu_N"/>
</dbReference>
<feature type="domain" description="Methyl-coenzyme M reductase alpha subunit N-terminal" evidence="8">
    <location>
        <begin position="3"/>
        <end position="53"/>
    </location>
</feature>
<dbReference type="GO" id="GO:0050524">
    <property type="term" value="F:coenzyme-B sulfoethylthiotransferase activity"/>
    <property type="evidence" value="ECO:0007669"/>
    <property type="project" value="UniProtKB-EC"/>
</dbReference>
<gene>
    <name evidence="9" type="ORF">ENG09_06125</name>
</gene>
<proteinExistence type="predicted"/>
<evidence type="ECO:0000259" key="8">
    <source>
        <dbReference type="Pfam" id="PF02745"/>
    </source>
</evidence>
<dbReference type="InterPro" id="IPR015811">
    <property type="entry name" value="Me_CoM_Rdtase_asu_N_sub1"/>
</dbReference>
<comment type="caution">
    <text evidence="9">The sequence shown here is derived from an EMBL/GenBank/DDBJ whole genome shotgun (WGS) entry which is preliminary data.</text>
</comment>
<dbReference type="EMBL" id="DQZR01000255">
    <property type="protein sequence ID" value="HDM36801.1"/>
    <property type="molecule type" value="Genomic_DNA"/>
</dbReference>
<evidence type="ECO:0000256" key="7">
    <source>
        <dbReference type="ARBA" id="ARBA00047772"/>
    </source>
</evidence>
<evidence type="ECO:0000256" key="3">
    <source>
        <dbReference type="ARBA" id="ARBA00011155"/>
    </source>
</evidence>
<feature type="non-terminal residue" evidence="9">
    <location>
        <position position="53"/>
    </location>
</feature>
<comment type="subunit">
    <text evidence="3">MCR is a hexamer of two alpha, two beta, and two gamma chains, forming a dimer of heterotrimers.</text>
</comment>
<evidence type="ECO:0000256" key="5">
    <source>
        <dbReference type="ARBA" id="ARBA00022679"/>
    </source>
</evidence>
<evidence type="ECO:0000256" key="2">
    <source>
        <dbReference type="ARBA" id="ARBA00005149"/>
    </source>
</evidence>
<dbReference type="InterPro" id="IPR009024">
    <property type="entry name" value="Me_CoM_Rdtase_Fd-like_fold"/>
</dbReference>
<dbReference type="SUPFAM" id="SSF55088">
    <property type="entry name" value="Methyl-coenzyme M reductase subunits"/>
    <property type="match status" value="1"/>
</dbReference>
<keyword evidence="6" id="KW-0484">Methanogenesis</keyword>
<accession>A0A7C1B9P4</accession>
<dbReference type="GO" id="GO:0015948">
    <property type="term" value="P:methanogenesis"/>
    <property type="evidence" value="ECO:0007669"/>
    <property type="project" value="UniProtKB-KW"/>
</dbReference>
<keyword evidence="5" id="KW-0808">Transferase</keyword>
<comment type="cofactor">
    <cofactor evidence="1">
        <name>coenzyme F430</name>
        <dbReference type="ChEBI" id="CHEBI:60540"/>
    </cofactor>
</comment>
<comment type="catalytic activity">
    <reaction evidence="7">
        <text>coenzyme B + methyl-coenzyme M = methane + coenzyme M-coenzyme B heterodisulfide</text>
        <dbReference type="Rhea" id="RHEA:12532"/>
        <dbReference type="ChEBI" id="CHEBI:16183"/>
        <dbReference type="ChEBI" id="CHEBI:58286"/>
        <dbReference type="ChEBI" id="CHEBI:58411"/>
        <dbReference type="ChEBI" id="CHEBI:58596"/>
        <dbReference type="EC" id="2.8.4.1"/>
    </reaction>
    <physiologicalReaction direction="left-to-right" evidence="7">
        <dbReference type="Rhea" id="RHEA:12533"/>
    </physiologicalReaction>
</comment>
<evidence type="ECO:0000256" key="4">
    <source>
        <dbReference type="ARBA" id="ARBA00013271"/>
    </source>
</evidence>
<organism evidence="9">
    <name type="scientific">Candidatus Syntropharchaeum butanivorans</name>
    <dbReference type="NCBI Taxonomy" id="1839936"/>
    <lineage>
        <taxon>Archaea</taxon>
        <taxon>Methanobacteriati</taxon>
        <taxon>Methanobacteriota</taxon>
        <taxon>Stenosarchaea group</taxon>
        <taxon>Methanomicrobia</taxon>
        <taxon>Methanosarcinales</taxon>
        <taxon>ANME-2 cluster</taxon>
        <taxon>Candidatus Syntropharchaeum</taxon>
    </lineage>
</organism>
<protein>
    <recommendedName>
        <fullName evidence="4">coenzyme-B sulfoethylthiotransferase</fullName>
        <ecNumber evidence="4">2.8.4.1</ecNumber>
    </recommendedName>
</protein>
<dbReference type="Gene3D" id="3.90.390.10">
    <property type="entry name" value="Methyl-coenzyme M Reductase, Chain A, domain 1"/>
    <property type="match status" value="1"/>
</dbReference>
<evidence type="ECO:0000313" key="9">
    <source>
        <dbReference type="EMBL" id="HDM36801.1"/>
    </source>
</evidence>
<dbReference type="EC" id="2.8.4.1" evidence="4"/>
<reference evidence="9" key="1">
    <citation type="journal article" date="2020" name="mSystems">
        <title>Genome- and Community-Level Interaction Insights into Carbon Utilization and Element Cycling Functions of Hydrothermarchaeota in Hydrothermal Sediment.</title>
        <authorList>
            <person name="Zhou Z."/>
            <person name="Liu Y."/>
            <person name="Xu W."/>
            <person name="Pan J."/>
            <person name="Luo Z.H."/>
            <person name="Li M."/>
        </authorList>
    </citation>
    <scope>NUCLEOTIDE SEQUENCE [LARGE SCALE GENOMIC DNA]</scope>
    <source>
        <strain evidence="9">HyVt-185</strain>
    </source>
</reference>
<name>A0A7C1B9P4_9EURY</name>
<dbReference type="Pfam" id="PF02745">
    <property type="entry name" value="MCR_alpha_N"/>
    <property type="match status" value="1"/>
</dbReference>
<comment type="pathway">
    <text evidence="2">One-carbon metabolism; methyl-coenzyme M reduction; methane from methyl-coenzyme M: step 1/1.</text>
</comment>
<evidence type="ECO:0000256" key="6">
    <source>
        <dbReference type="ARBA" id="ARBA00022994"/>
    </source>
</evidence>
<evidence type="ECO:0000256" key="1">
    <source>
        <dbReference type="ARBA" id="ARBA00001952"/>
    </source>
</evidence>
<dbReference type="UniPathway" id="UPA00646">
    <property type="reaction ID" value="UER00699"/>
</dbReference>